<comment type="subcellular location">
    <subcellularLocation>
        <location evidence="1">Cell membrane</location>
        <topology evidence="1">Multi-pass membrane protein</topology>
    </subcellularLocation>
</comment>
<dbReference type="NCBIfam" id="TIGR00374">
    <property type="entry name" value="flippase-like domain"/>
    <property type="match status" value="1"/>
</dbReference>
<dbReference type="GO" id="GO:0005886">
    <property type="term" value="C:plasma membrane"/>
    <property type="evidence" value="ECO:0007669"/>
    <property type="project" value="UniProtKB-SubCell"/>
</dbReference>
<feature type="transmembrane region" description="Helical" evidence="6">
    <location>
        <begin position="285"/>
        <end position="309"/>
    </location>
</feature>
<dbReference type="PANTHER" id="PTHR39087">
    <property type="entry name" value="UPF0104 MEMBRANE PROTEIN MJ1595"/>
    <property type="match status" value="1"/>
</dbReference>
<keyword evidence="2" id="KW-1003">Cell membrane</keyword>
<evidence type="ECO:0000256" key="2">
    <source>
        <dbReference type="ARBA" id="ARBA00022475"/>
    </source>
</evidence>
<feature type="transmembrane region" description="Helical" evidence="6">
    <location>
        <begin position="129"/>
        <end position="148"/>
    </location>
</feature>
<dbReference type="PANTHER" id="PTHR39087:SF2">
    <property type="entry name" value="UPF0104 MEMBRANE PROTEIN MJ1595"/>
    <property type="match status" value="1"/>
</dbReference>
<evidence type="ECO:0000256" key="5">
    <source>
        <dbReference type="ARBA" id="ARBA00023136"/>
    </source>
</evidence>
<feature type="transmembrane region" description="Helical" evidence="6">
    <location>
        <begin position="7"/>
        <end position="26"/>
    </location>
</feature>
<reference evidence="7 8" key="1">
    <citation type="journal article" date="2015" name="Stand. Genomic Sci.">
        <title>Genomic Encyclopedia of Bacterial and Archaeal Type Strains, Phase III: the genomes of soil and plant-associated and newly described type strains.</title>
        <authorList>
            <person name="Whitman W.B."/>
            <person name="Woyke T."/>
            <person name="Klenk H.P."/>
            <person name="Zhou Y."/>
            <person name="Lilburn T.G."/>
            <person name="Beck B.J."/>
            <person name="De Vos P."/>
            <person name="Vandamme P."/>
            <person name="Eisen J.A."/>
            <person name="Garrity G."/>
            <person name="Hugenholtz P."/>
            <person name="Kyrpides N.C."/>
        </authorList>
    </citation>
    <scope>NUCLEOTIDE SEQUENCE [LARGE SCALE GENOMIC DNA]</scope>
    <source>
        <strain evidence="7 8">CECT 8445</strain>
    </source>
</reference>
<feature type="transmembrane region" description="Helical" evidence="6">
    <location>
        <begin position="263"/>
        <end position="279"/>
    </location>
</feature>
<feature type="transmembrane region" description="Helical" evidence="6">
    <location>
        <begin position="160"/>
        <end position="178"/>
    </location>
</feature>
<organism evidence="7 8">
    <name type="scientific">Winogradskyella wandonensis</name>
    <dbReference type="NCBI Taxonomy" id="1442586"/>
    <lineage>
        <taxon>Bacteria</taxon>
        <taxon>Pseudomonadati</taxon>
        <taxon>Bacteroidota</taxon>
        <taxon>Flavobacteriia</taxon>
        <taxon>Flavobacteriales</taxon>
        <taxon>Flavobacteriaceae</taxon>
        <taxon>Winogradskyella</taxon>
    </lineage>
</organism>
<keyword evidence="4 6" id="KW-1133">Transmembrane helix</keyword>
<sequence>MQPKLKKVLTITIPILLSVVLVWYSLSKVPLDKIIEEAKKADYRWILLSVVCLTLSHLSRAYRWLFMLEPLGYKVKFKNSLMAVFATYLINYGIPRSGEVARASILTNYEGVPFEKGFGTIIAERVADLIVMLLIIGVTLVLQFQFIIQFFSEKLNVKTLFFLGVFGILGLILLVVFRNSEIKFIQKIIGFVNGLIEGALSIFKMKKKWAFIAHTLFIWGMYILMFYTTTFAFKSLEGIPIAAILIGFISASFSIAATNGGTGAYPAAVYAAFSIFNIAKNPSFAFGWVLWGSQTLMTILLGGLSLIYLPIYNKTKTTVQIDS</sequence>
<protein>
    <recommendedName>
        <fullName evidence="9">Lysylphosphatidylglycerol synthase-like protein</fullName>
    </recommendedName>
</protein>
<comment type="caution">
    <text evidence="7">The sequence shown here is derived from an EMBL/GenBank/DDBJ whole genome shotgun (WGS) entry which is preliminary data.</text>
</comment>
<feature type="transmembrane region" description="Helical" evidence="6">
    <location>
        <begin position="210"/>
        <end position="233"/>
    </location>
</feature>
<evidence type="ECO:0000256" key="4">
    <source>
        <dbReference type="ARBA" id="ARBA00022989"/>
    </source>
</evidence>
<evidence type="ECO:0008006" key="9">
    <source>
        <dbReference type="Google" id="ProtNLM"/>
    </source>
</evidence>
<accession>A0A4R1KSQ9</accession>
<gene>
    <name evidence="7" type="ORF">DFQ05_1419</name>
</gene>
<name>A0A4R1KSQ9_9FLAO</name>
<evidence type="ECO:0000313" key="8">
    <source>
        <dbReference type="Proteomes" id="UP000295714"/>
    </source>
</evidence>
<dbReference type="AlphaFoldDB" id="A0A4R1KSQ9"/>
<keyword evidence="5 6" id="KW-0472">Membrane</keyword>
<evidence type="ECO:0000313" key="7">
    <source>
        <dbReference type="EMBL" id="TCK67640.1"/>
    </source>
</evidence>
<dbReference type="OrthoDB" id="9812094at2"/>
<dbReference type="Proteomes" id="UP000295714">
    <property type="component" value="Unassembled WGS sequence"/>
</dbReference>
<feature type="transmembrane region" description="Helical" evidence="6">
    <location>
        <begin position="239"/>
        <end position="256"/>
    </location>
</feature>
<dbReference type="Pfam" id="PF03706">
    <property type="entry name" value="LPG_synthase_TM"/>
    <property type="match status" value="1"/>
</dbReference>
<evidence type="ECO:0000256" key="1">
    <source>
        <dbReference type="ARBA" id="ARBA00004651"/>
    </source>
</evidence>
<keyword evidence="8" id="KW-1185">Reference proteome</keyword>
<evidence type="ECO:0000256" key="6">
    <source>
        <dbReference type="SAM" id="Phobius"/>
    </source>
</evidence>
<feature type="transmembrane region" description="Helical" evidence="6">
    <location>
        <begin position="46"/>
        <end position="65"/>
    </location>
</feature>
<dbReference type="EMBL" id="SMGI01000002">
    <property type="protein sequence ID" value="TCK67640.1"/>
    <property type="molecule type" value="Genomic_DNA"/>
</dbReference>
<dbReference type="RefSeq" id="WP_132704686.1">
    <property type="nucleotide sequence ID" value="NZ_SMGI01000002.1"/>
</dbReference>
<evidence type="ECO:0000256" key="3">
    <source>
        <dbReference type="ARBA" id="ARBA00022692"/>
    </source>
</evidence>
<dbReference type="InterPro" id="IPR022791">
    <property type="entry name" value="L-PG_synthase/AglD"/>
</dbReference>
<keyword evidence="3 6" id="KW-0812">Transmembrane</keyword>
<proteinExistence type="predicted"/>